<dbReference type="PANTHER" id="PTHR30213">
    <property type="entry name" value="INNER MEMBRANE PROTEIN YHJD"/>
    <property type="match status" value="1"/>
</dbReference>
<keyword evidence="5 7" id="KW-0472">Membrane</keyword>
<evidence type="ECO:0000256" key="6">
    <source>
        <dbReference type="SAM" id="MobiDB-lite"/>
    </source>
</evidence>
<feature type="transmembrane region" description="Helical" evidence="7">
    <location>
        <begin position="190"/>
        <end position="212"/>
    </location>
</feature>
<feature type="transmembrane region" description="Helical" evidence="7">
    <location>
        <begin position="97"/>
        <end position="116"/>
    </location>
</feature>
<dbReference type="AlphaFoldDB" id="A0A919FXR7"/>
<proteinExistence type="predicted"/>
<evidence type="ECO:0008006" key="10">
    <source>
        <dbReference type="Google" id="ProtNLM"/>
    </source>
</evidence>
<gene>
    <name evidence="8" type="ORF">GCM10017772_26130</name>
</gene>
<dbReference type="InterPro" id="IPR017039">
    <property type="entry name" value="Virul_fac_BrkB"/>
</dbReference>
<feature type="transmembrane region" description="Helical" evidence="7">
    <location>
        <begin position="224"/>
        <end position="243"/>
    </location>
</feature>
<feature type="region of interest" description="Disordered" evidence="6">
    <location>
        <begin position="287"/>
        <end position="326"/>
    </location>
</feature>
<feature type="compositionally biased region" description="Low complexity" evidence="6">
    <location>
        <begin position="310"/>
        <end position="326"/>
    </location>
</feature>
<feature type="transmembrane region" description="Helical" evidence="7">
    <location>
        <begin position="28"/>
        <end position="58"/>
    </location>
</feature>
<evidence type="ECO:0000313" key="9">
    <source>
        <dbReference type="Proteomes" id="UP000627369"/>
    </source>
</evidence>
<feature type="transmembrane region" description="Helical" evidence="7">
    <location>
        <begin position="255"/>
        <end position="278"/>
    </location>
</feature>
<feature type="compositionally biased region" description="Pro residues" evidence="6">
    <location>
        <begin position="291"/>
        <end position="302"/>
    </location>
</feature>
<keyword evidence="2" id="KW-1003">Cell membrane</keyword>
<evidence type="ECO:0000256" key="3">
    <source>
        <dbReference type="ARBA" id="ARBA00022692"/>
    </source>
</evidence>
<keyword evidence="4 7" id="KW-1133">Transmembrane helix</keyword>
<keyword evidence="9" id="KW-1185">Reference proteome</keyword>
<name>A0A919FXR7_9MICO</name>
<reference evidence="8" key="1">
    <citation type="journal article" date="2014" name="Int. J. Syst. Evol. Microbiol.">
        <title>Complete genome sequence of Corynebacterium casei LMG S-19264T (=DSM 44701T), isolated from a smear-ripened cheese.</title>
        <authorList>
            <consortium name="US DOE Joint Genome Institute (JGI-PGF)"/>
            <person name="Walter F."/>
            <person name="Albersmeier A."/>
            <person name="Kalinowski J."/>
            <person name="Ruckert C."/>
        </authorList>
    </citation>
    <scope>NUCLEOTIDE SEQUENCE</scope>
    <source>
        <strain evidence="8">CGMCC 4.7398</strain>
    </source>
</reference>
<dbReference type="RefSeq" id="WP_189669676.1">
    <property type="nucleotide sequence ID" value="NZ_BNAS01000003.1"/>
</dbReference>
<comment type="subcellular location">
    <subcellularLocation>
        <location evidence="1">Cell membrane</location>
        <topology evidence="1">Multi-pass membrane protein</topology>
    </subcellularLocation>
</comment>
<dbReference type="PIRSF" id="PIRSF035875">
    <property type="entry name" value="RNase_BN"/>
    <property type="match status" value="1"/>
</dbReference>
<sequence>MKRLIELGKAAWARWQATRAGRAVERYVAAYGSVLSGGMAYAALFSLFAALAIGYSLFVRVLGGDADLRAAVLAQIDTWVPGLVDTGSGGVLSPSDLVISTGLSWTSVVATVVLLWSATNFMGALRTSVRAMFGEAENGGHPVTDRLRQLLGFVLIAVGVLVTAAATVAVSAAVPWMLENLGLEGTAVSFTVRTGGALVTLALDAALVAAVVRYVGGVRPAWRDLLIGSLAVGVVAGALRYLGTEVITGAAGRNALLASFAVVMTALLLVNLLARVLLLATAWMSQSTPEPQAPDTPPPPLPQRATSEMRQQQSRGRGQSRPAVKP</sequence>
<evidence type="ECO:0000256" key="4">
    <source>
        <dbReference type="ARBA" id="ARBA00022989"/>
    </source>
</evidence>
<dbReference type="PANTHER" id="PTHR30213:SF1">
    <property type="entry name" value="INNER MEMBRANE PROTEIN YHJD"/>
    <property type="match status" value="1"/>
</dbReference>
<evidence type="ECO:0000313" key="8">
    <source>
        <dbReference type="EMBL" id="GHH73741.1"/>
    </source>
</evidence>
<protein>
    <recommendedName>
        <fullName evidence="10">YihY family inner membrane protein</fullName>
    </recommendedName>
</protein>
<dbReference type="EMBL" id="BNAS01000003">
    <property type="protein sequence ID" value="GHH73741.1"/>
    <property type="molecule type" value="Genomic_DNA"/>
</dbReference>
<evidence type="ECO:0000256" key="7">
    <source>
        <dbReference type="SAM" id="Phobius"/>
    </source>
</evidence>
<evidence type="ECO:0000256" key="5">
    <source>
        <dbReference type="ARBA" id="ARBA00023136"/>
    </source>
</evidence>
<accession>A0A919FXR7</accession>
<dbReference type="GO" id="GO:0005886">
    <property type="term" value="C:plasma membrane"/>
    <property type="evidence" value="ECO:0007669"/>
    <property type="project" value="UniProtKB-SubCell"/>
</dbReference>
<organism evidence="8 9">
    <name type="scientific">Promicromonospora soli</name>
    <dbReference type="NCBI Taxonomy" id="2035533"/>
    <lineage>
        <taxon>Bacteria</taxon>
        <taxon>Bacillati</taxon>
        <taxon>Actinomycetota</taxon>
        <taxon>Actinomycetes</taxon>
        <taxon>Micrococcales</taxon>
        <taxon>Promicromonosporaceae</taxon>
        <taxon>Promicromonospora</taxon>
    </lineage>
</organism>
<reference evidence="8" key="2">
    <citation type="submission" date="2020-09" db="EMBL/GenBank/DDBJ databases">
        <authorList>
            <person name="Sun Q."/>
            <person name="Zhou Y."/>
        </authorList>
    </citation>
    <scope>NUCLEOTIDE SEQUENCE</scope>
    <source>
        <strain evidence="8">CGMCC 4.7398</strain>
    </source>
</reference>
<keyword evidence="3 7" id="KW-0812">Transmembrane</keyword>
<evidence type="ECO:0000256" key="1">
    <source>
        <dbReference type="ARBA" id="ARBA00004651"/>
    </source>
</evidence>
<feature type="transmembrane region" description="Helical" evidence="7">
    <location>
        <begin position="150"/>
        <end position="178"/>
    </location>
</feature>
<dbReference type="Pfam" id="PF03631">
    <property type="entry name" value="Virul_fac_BrkB"/>
    <property type="match status" value="1"/>
</dbReference>
<evidence type="ECO:0000256" key="2">
    <source>
        <dbReference type="ARBA" id="ARBA00022475"/>
    </source>
</evidence>
<dbReference type="Proteomes" id="UP000627369">
    <property type="component" value="Unassembled WGS sequence"/>
</dbReference>
<comment type="caution">
    <text evidence="8">The sequence shown here is derived from an EMBL/GenBank/DDBJ whole genome shotgun (WGS) entry which is preliminary data.</text>
</comment>